<dbReference type="GO" id="GO:0005829">
    <property type="term" value="C:cytosol"/>
    <property type="evidence" value="ECO:0007669"/>
    <property type="project" value="TreeGrafter"/>
</dbReference>
<organism evidence="2 3">
    <name type="scientific">Saccharata proteae CBS 121410</name>
    <dbReference type="NCBI Taxonomy" id="1314787"/>
    <lineage>
        <taxon>Eukaryota</taxon>
        <taxon>Fungi</taxon>
        <taxon>Dikarya</taxon>
        <taxon>Ascomycota</taxon>
        <taxon>Pezizomycotina</taxon>
        <taxon>Dothideomycetes</taxon>
        <taxon>Dothideomycetes incertae sedis</taxon>
        <taxon>Botryosphaeriales</taxon>
        <taxon>Saccharataceae</taxon>
        <taxon>Saccharata</taxon>
    </lineage>
</organism>
<protein>
    <submittedName>
        <fullName evidence="2">Endoribonuclease L-PSP</fullName>
    </submittedName>
</protein>
<dbReference type="FunFam" id="3.30.1330.40:FF:000001">
    <property type="entry name" value="L-PSP family endoribonuclease"/>
    <property type="match status" value="1"/>
</dbReference>
<dbReference type="GO" id="GO:0019239">
    <property type="term" value="F:deaminase activity"/>
    <property type="evidence" value="ECO:0007669"/>
    <property type="project" value="TreeGrafter"/>
</dbReference>
<dbReference type="InterPro" id="IPR035959">
    <property type="entry name" value="RutC-like_sf"/>
</dbReference>
<dbReference type="SUPFAM" id="SSF55298">
    <property type="entry name" value="YjgF-like"/>
    <property type="match status" value="1"/>
</dbReference>
<dbReference type="NCBIfam" id="TIGR00004">
    <property type="entry name" value="Rid family detoxifying hydrolase"/>
    <property type="match status" value="1"/>
</dbReference>
<dbReference type="PANTHER" id="PTHR11803:SF42">
    <property type="entry name" value="MMF1"/>
    <property type="match status" value="1"/>
</dbReference>
<dbReference type="EMBL" id="ML978725">
    <property type="protein sequence ID" value="KAF2086262.1"/>
    <property type="molecule type" value="Genomic_DNA"/>
</dbReference>
<gene>
    <name evidence="2" type="ORF">K490DRAFT_44407</name>
</gene>
<dbReference type="Gene3D" id="3.30.1330.40">
    <property type="entry name" value="RutC-like"/>
    <property type="match status" value="1"/>
</dbReference>
<reference evidence="2" key="1">
    <citation type="journal article" date="2020" name="Stud. Mycol.">
        <title>101 Dothideomycetes genomes: a test case for predicting lifestyles and emergence of pathogens.</title>
        <authorList>
            <person name="Haridas S."/>
            <person name="Albert R."/>
            <person name="Binder M."/>
            <person name="Bloem J."/>
            <person name="Labutti K."/>
            <person name="Salamov A."/>
            <person name="Andreopoulos B."/>
            <person name="Baker S."/>
            <person name="Barry K."/>
            <person name="Bills G."/>
            <person name="Bluhm B."/>
            <person name="Cannon C."/>
            <person name="Castanera R."/>
            <person name="Culley D."/>
            <person name="Daum C."/>
            <person name="Ezra D."/>
            <person name="Gonzalez J."/>
            <person name="Henrissat B."/>
            <person name="Kuo A."/>
            <person name="Liang C."/>
            <person name="Lipzen A."/>
            <person name="Lutzoni F."/>
            <person name="Magnuson J."/>
            <person name="Mondo S."/>
            <person name="Nolan M."/>
            <person name="Ohm R."/>
            <person name="Pangilinan J."/>
            <person name="Park H.-J."/>
            <person name="Ramirez L."/>
            <person name="Alfaro M."/>
            <person name="Sun H."/>
            <person name="Tritt A."/>
            <person name="Yoshinaga Y."/>
            <person name="Zwiers L.-H."/>
            <person name="Turgeon B."/>
            <person name="Goodwin S."/>
            <person name="Spatafora J."/>
            <person name="Crous P."/>
            <person name="Grigoriev I."/>
        </authorList>
    </citation>
    <scope>NUCLEOTIDE SEQUENCE</scope>
    <source>
        <strain evidence="2">CBS 121410</strain>
    </source>
</reference>
<dbReference type="Pfam" id="PF01042">
    <property type="entry name" value="Ribonuc_L-PSP"/>
    <property type="match status" value="1"/>
</dbReference>
<evidence type="ECO:0000313" key="2">
    <source>
        <dbReference type="EMBL" id="KAF2086262.1"/>
    </source>
</evidence>
<evidence type="ECO:0000313" key="3">
    <source>
        <dbReference type="Proteomes" id="UP000799776"/>
    </source>
</evidence>
<comment type="similarity">
    <text evidence="1">Belongs to the RutC family.</text>
</comment>
<proteinExistence type="inferred from homology"/>
<keyword evidence="3" id="KW-1185">Reference proteome</keyword>
<dbReference type="OrthoDB" id="309640at2759"/>
<name>A0A9P4HTI7_9PEZI</name>
<dbReference type="GO" id="GO:0005739">
    <property type="term" value="C:mitochondrion"/>
    <property type="evidence" value="ECO:0007669"/>
    <property type="project" value="TreeGrafter"/>
</dbReference>
<sequence>KETVVTDKTPLPFKPTPFAAAVKCNGMVYVSGSLGMDAKTEKMIEGTVYDRTNKVALTNLSGVLEDAGTSLQNIVKANVYLKDMADFSEMNRAYMEFFPGDYIPARTCVQVAGLPLGTDVEIECTAHL</sequence>
<accession>A0A9P4HTI7</accession>
<feature type="non-terminal residue" evidence="2">
    <location>
        <position position="1"/>
    </location>
</feature>
<dbReference type="InterPro" id="IPR006175">
    <property type="entry name" value="YjgF/YER057c/UK114"/>
</dbReference>
<dbReference type="PANTHER" id="PTHR11803">
    <property type="entry name" value="2-IMINOBUTANOATE/2-IMINOPROPANOATE DEAMINASE RIDA"/>
    <property type="match status" value="1"/>
</dbReference>
<dbReference type="InterPro" id="IPR006056">
    <property type="entry name" value="RidA"/>
</dbReference>
<evidence type="ECO:0000256" key="1">
    <source>
        <dbReference type="ARBA" id="ARBA00010552"/>
    </source>
</evidence>
<dbReference type="AlphaFoldDB" id="A0A9P4HTI7"/>
<dbReference type="CDD" id="cd00448">
    <property type="entry name" value="YjgF_YER057c_UK114_family"/>
    <property type="match status" value="1"/>
</dbReference>
<comment type="caution">
    <text evidence="2">The sequence shown here is derived from an EMBL/GenBank/DDBJ whole genome shotgun (WGS) entry which is preliminary data.</text>
</comment>
<dbReference type="Proteomes" id="UP000799776">
    <property type="component" value="Unassembled WGS sequence"/>
</dbReference>